<dbReference type="RefSeq" id="XP_018072330.1">
    <property type="nucleotide sequence ID" value="XM_018213028.1"/>
</dbReference>
<dbReference type="EMBL" id="KQ947413">
    <property type="protein sequence ID" value="KUJ17975.1"/>
    <property type="molecule type" value="Genomic_DNA"/>
</dbReference>
<reference evidence="1 2" key="1">
    <citation type="submission" date="2015-10" db="EMBL/GenBank/DDBJ databases">
        <title>Full genome of DAOMC 229536 Phialocephala scopiformis, a fungal endophyte of spruce producing the potent anti-insectan compound rugulosin.</title>
        <authorList>
            <consortium name="DOE Joint Genome Institute"/>
            <person name="Walker A.K."/>
            <person name="Frasz S.L."/>
            <person name="Seifert K.A."/>
            <person name="Miller J.D."/>
            <person name="Mondo S.J."/>
            <person name="Labutti K."/>
            <person name="Lipzen A."/>
            <person name="Dockter R."/>
            <person name="Kennedy M."/>
            <person name="Grigoriev I.V."/>
            <person name="Spatafora J.W."/>
        </authorList>
    </citation>
    <scope>NUCLEOTIDE SEQUENCE [LARGE SCALE GENOMIC DNA]</scope>
    <source>
        <strain evidence="1 2">CBS 120377</strain>
    </source>
</reference>
<dbReference type="Proteomes" id="UP000070700">
    <property type="component" value="Unassembled WGS sequence"/>
</dbReference>
<keyword evidence="2" id="KW-1185">Reference proteome</keyword>
<name>A0A194XCS7_MOLSC</name>
<protein>
    <submittedName>
        <fullName evidence="1">Uncharacterized protein</fullName>
    </submittedName>
</protein>
<dbReference type="GeneID" id="28822754"/>
<proteinExistence type="predicted"/>
<evidence type="ECO:0000313" key="2">
    <source>
        <dbReference type="Proteomes" id="UP000070700"/>
    </source>
</evidence>
<accession>A0A194XCS7</accession>
<dbReference type="KEGG" id="psco:LY89DRAFT_668179"/>
<dbReference type="OrthoDB" id="10349418at2759"/>
<gene>
    <name evidence="1" type="ORF">LY89DRAFT_668179</name>
</gene>
<dbReference type="InParanoid" id="A0A194XCS7"/>
<dbReference type="AlphaFoldDB" id="A0A194XCS7"/>
<organism evidence="1 2">
    <name type="scientific">Mollisia scopiformis</name>
    <name type="common">Conifer needle endophyte fungus</name>
    <name type="synonym">Phialocephala scopiformis</name>
    <dbReference type="NCBI Taxonomy" id="149040"/>
    <lineage>
        <taxon>Eukaryota</taxon>
        <taxon>Fungi</taxon>
        <taxon>Dikarya</taxon>
        <taxon>Ascomycota</taxon>
        <taxon>Pezizomycotina</taxon>
        <taxon>Leotiomycetes</taxon>
        <taxon>Helotiales</taxon>
        <taxon>Mollisiaceae</taxon>
        <taxon>Mollisia</taxon>
    </lineage>
</organism>
<evidence type="ECO:0000313" key="1">
    <source>
        <dbReference type="EMBL" id="KUJ17975.1"/>
    </source>
</evidence>
<sequence length="102" mass="11412">MSPLRPTIVIHLMRSTKLRTQTGESIDPVAIERAHEFAETYPHLKHIAHLFSSPTDRDKEVAGTAFAPVLSRGIKHQILPILRANTRLQAMLPTNGVKVELK</sequence>